<dbReference type="PANTHER" id="PTHR12673">
    <property type="entry name" value="FACIOGENITAL DYSPLASIA PROTEIN"/>
    <property type="match status" value="1"/>
</dbReference>
<feature type="non-terminal residue" evidence="2">
    <location>
        <position position="1"/>
    </location>
</feature>
<protein>
    <recommendedName>
        <fullName evidence="1">PH domain-containing protein</fullName>
    </recommendedName>
</protein>
<dbReference type="PROSITE" id="PS50003">
    <property type="entry name" value="PH_DOMAIN"/>
    <property type="match status" value="1"/>
</dbReference>
<dbReference type="GO" id="GO:0005737">
    <property type="term" value="C:cytoplasm"/>
    <property type="evidence" value="ECO:0007669"/>
    <property type="project" value="TreeGrafter"/>
</dbReference>
<dbReference type="Pfam" id="PF00169">
    <property type="entry name" value="PH"/>
    <property type="match status" value="1"/>
</dbReference>
<dbReference type="InterPro" id="IPR051092">
    <property type="entry name" value="FYVE_RhoGEF_PH"/>
</dbReference>
<dbReference type="EMBL" id="ASPP01026798">
    <property type="protein sequence ID" value="ETO06780.1"/>
    <property type="molecule type" value="Genomic_DNA"/>
</dbReference>
<dbReference type="Gene3D" id="2.30.29.30">
    <property type="entry name" value="Pleckstrin-homology domain (PH domain)/Phosphotyrosine-binding domain (PTB)"/>
    <property type="match status" value="1"/>
</dbReference>
<dbReference type="AlphaFoldDB" id="X6M1B1"/>
<dbReference type="OrthoDB" id="9990815at2759"/>
<dbReference type="InterPro" id="IPR001849">
    <property type="entry name" value="PH_domain"/>
</dbReference>
<dbReference type="GO" id="GO:0005085">
    <property type="term" value="F:guanyl-nucleotide exchange factor activity"/>
    <property type="evidence" value="ECO:0007669"/>
    <property type="project" value="TreeGrafter"/>
</dbReference>
<dbReference type="SUPFAM" id="SSF50729">
    <property type="entry name" value="PH domain-like"/>
    <property type="match status" value="1"/>
</dbReference>
<dbReference type="PANTHER" id="PTHR12673:SF159">
    <property type="entry name" value="LD03170P"/>
    <property type="match status" value="1"/>
</dbReference>
<evidence type="ECO:0000259" key="1">
    <source>
        <dbReference type="PROSITE" id="PS50003"/>
    </source>
</evidence>
<accession>X6M1B1</accession>
<dbReference type="InterPro" id="IPR011993">
    <property type="entry name" value="PH-like_dom_sf"/>
</dbReference>
<comment type="caution">
    <text evidence="2">The sequence shown here is derived from an EMBL/GenBank/DDBJ whole genome shotgun (WGS) entry which is preliminary data.</text>
</comment>
<keyword evidence="3" id="KW-1185">Reference proteome</keyword>
<name>X6M1B1_RETFI</name>
<organism evidence="2 3">
    <name type="scientific">Reticulomyxa filosa</name>
    <dbReference type="NCBI Taxonomy" id="46433"/>
    <lineage>
        <taxon>Eukaryota</taxon>
        <taxon>Sar</taxon>
        <taxon>Rhizaria</taxon>
        <taxon>Retaria</taxon>
        <taxon>Foraminifera</taxon>
        <taxon>Monothalamids</taxon>
        <taxon>Reticulomyxidae</taxon>
        <taxon>Reticulomyxa</taxon>
    </lineage>
</organism>
<evidence type="ECO:0000313" key="2">
    <source>
        <dbReference type="EMBL" id="ETO06780.1"/>
    </source>
</evidence>
<sequence>ELLQVTDNKHPDYNPIQSSLKQIESVIETMDVRTKDFSSREQVREVEKRLGNSLSLVAPARHYIREGHLFKVCRKKERKYLFILFSDLLLYCTQSSTGKLVLNNMLPLDRYFRIEDIQTNRKYGSLCFEIHSTVKSFVVYTDNLADKKAWLQDVRSCVEQIHTQSQNLYFTI</sequence>
<evidence type="ECO:0000313" key="3">
    <source>
        <dbReference type="Proteomes" id="UP000023152"/>
    </source>
</evidence>
<dbReference type="Proteomes" id="UP000023152">
    <property type="component" value="Unassembled WGS sequence"/>
</dbReference>
<proteinExistence type="predicted"/>
<gene>
    <name evidence="2" type="ORF">RFI_30610</name>
</gene>
<dbReference type="SMART" id="SM00233">
    <property type="entry name" value="PH"/>
    <property type="match status" value="1"/>
</dbReference>
<feature type="domain" description="PH" evidence="1">
    <location>
        <begin position="62"/>
        <end position="159"/>
    </location>
</feature>
<reference evidence="2 3" key="1">
    <citation type="journal article" date="2013" name="Curr. Biol.">
        <title>The Genome of the Foraminiferan Reticulomyxa filosa.</title>
        <authorList>
            <person name="Glockner G."/>
            <person name="Hulsmann N."/>
            <person name="Schleicher M."/>
            <person name="Noegel A.A."/>
            <person name="Eichinger L."/>
            <person name="Gallinger C."/>
            <person name="Pawlowski J."/>
            <person name="Sierra R."/>
            <person name="Euteneuer U."/>
            <person name="Pillet L."/>
            <person name="Moustafa A."/>
            <person name="Platzer M."/>
            <person name="Groth M."/>
            <person name="Szafranski K."/>
            <person name="Schliwa M."/>
        </authorList>
    </citation>
    <scope>NUCLEOTIDE SEQUENCE [LARGE SCALE GENOMIC DNA]</scope>
</reference>